<keyword evidence="3" id="KW-1185">Reference proteome</keyword>
<dbReference type="PANTHER" id="PTHR34657:SF4">
    <property type="entry name" value="EMBRYO SAC DEVELOPMENT ARREST 6"/>
    <property type="match status" value="1"/>
</dbReference>
<protein>
    <submittedName>
        <fullName evidence="2">Uncharacterized protein</fullName>
    </submittedName>
</protein>
<sequence length="114" mass="12337">MASPDSERRPCGGGFFPPVTASRKRKARGDSYSTAATEEPPEGGGNRLLAGYLAHEFLTKGSLFGRSWDTAVMPETKPGEAPMTYAEVALLLKTEEAQIQGIVNPTQLARWLQL</sequence>
<evidence type="ECO:0000313" key="2">
    <source>
        <dbReference type="EMBL" id="CAA7410510.1"/>
    </source>
</evidence>
<evidence type="ECO:0000313" key="3">
    <source>
        <dbReference type="Proteomes" id="UP000663760"/>
    </source>
</evidence>
<gene>
    <name evidence="2" type="ORF">SI8410_18021188</name>
</gene>
<feature type="compositionally biased region" description="Basic and acidic residues" evidence="1">
    <location>
        <begin position="1"/>
        <end position="10"/>
    </location>
</feature>
<reference evidence="2" key="1">
    <citation type="submission" date="2020-02" db="EMBL/GenBank/DDBJ databases">
        <authorList>
            <person name="Scholz U."/>
            <person name="Mascher M."/>
            <person name="Fiebig A."/>
        </authorList>
    </citation>
    <scope>NUCLEOTIDE SEQUENCE</scope>
</reference>
<evidence type="ECO:0000256" key="1">
    <source>
        <dbReference type="SAM" id="MobiDB-lite"/>
    </source>
</evidence>
<dbReference type="EMBL" id="LR746281">
    <property type="protein sequence ID" value="CAA7410510.1"/>
    <property type="molecule type" value="Genomic_DNA"/>
</dbReference>
<organism evidence="2 3">
    <name type="scientific">Spirodela intermedia</name>
    <name type="common">Intermediate duckweed</name>
    <dbReference type="NCBI Taxonomy" id="51605"/>
    <lineage>
        <taxon>Eukaryota</taxon>
        <taxon>Viridiplantae</taxon>
        <taxon>Streptophyta</taxon>
        <taxon>Embryophyta</taxon>
        <taxon>Tracheophyta</taxon>
        <taxon>Spermatophyta</taxon>
        <taxon>Magnoliopsida</taxon>
        <taxon>Liliopsida</taxon>
        <taxon>Araceae</taxon>
        <taxon>Lemnoideae</taxon>
        <taxon>Spirodela</taxon>
    </lineage>
</organism>
<dbReference type="OrthoDB" id="687843at2759"/>
<feature type="region of interest" description="Disordered" evidence="1">
    <location>
        <begin position="1"/>
        <end position="45"/>
    </location>
</feature>
<dbReference type="Proteomes" id="UP000663760">
    <property type="component" value="Chromosome 18"/>
</dbReference>
<name>A0A7I8LL44_SPIIN</name>
<dbReference type="PANTHER" id="PTHR34657">
    <property type="entry name" value="EMBRYO SAC DEVELOPMENT ARREST 6"/>
    <property type="match status" value="1"/>
</dbReference>
<dbReference type="AlphaFoldDB" id="A0A7I8LL44"/>
<accession>A0A7I8LL44</accession>
<proteinExistence type="predicted"/>